<keyword evidence="1" id="KW-1133">Transmembrane helix</keyword>
<dbReference type="AlphaFoldDB" id="A0A0E9MN58"/>
<dbReference type="RefSeq" id="WP_046348046.1">
    <property type="nucleotide sequence ID" value="NZ_BBWU01000028.1"/>
</dbReference>
<evidence type="ECO:0000256" key="1">
    <source>
        <dbReference type="SAM" id="Phobius"/>
    </source>
</evidence>
<evidence type="ECO:0000313" key="2">
    <source>
        <dbReference type="EMBL" id="GAO39222.1"/>
    </source>
</evidence>
<accession>A0A0E9MN58</accession>
<keyword evidence="1" id="KW-0812">Transmembrane</keyword>
<reference evidence="2 3" key="1">
    <citation type="submission" date="2015-04" db="EMBL/GenBank/DDBJ databases">
        <title>Whole genome shotgun sequence of Sphingomonas changbaiensis NBRC 104936.</title>
        <authorList>
            <person name="Katano-Makiyama Y."/>
            <person name="Hosoyama A."/>
            <person name="Hashimoto M."/>
            <person name="Noguchi M."/>
            <person name="Tsuchikane K."/>
            <person name="Ohji S."/>
            <person name="Yamazoe A."/>
            <person name="Ichikawa N."/>
            <person name="Kimura A."/>
            <person name="Fujita N."/>
        </authorList>
    </citation>
    <scope>NUCLEOTIDE SEQUENCE [LARGE SCALE GENOMIC DNA]</scope>
    <source>
        <strain evidence="2 3">NBRC 104936</strain>
    </source>
</reference>
<keyword evidence="3" id="KW-1185">Reference proteome</keyword>
<dbReference type="Proteomes" id="UP000033202">
    <property type="component" value="Unassembled WGS sequence"/>
</dbReference>
<feature type="transmembrane region" description="Helical" evidence="1">
    <location>
        <begin position="18"/>
        <end position="41"/>
    </location>
</feature>
<gene>
    <name evidence="2" type="ORF">SCH01S_28_00810</name>
</gene>
<evidence type="ECO:0000313" key="3">
    <source>
        <dbReference type="Proteomes" id="UP000033202"/>
    </source>
</evidence>
<name>A0A0E9MN58_9SPHN</name>
<organism evidence="2 3">
    <name type="scientific">Sphingomonas changbaiensis NBRC 104936</name>
    <dbReference type="NCBI Taxonomy" id="1219043"/>
    <lineage>
        <taxon>Bacteria</taxon>
        <taxon>Pseudomonadati</taxon>
        <taxon>Pseudomonadota</taxon>
        <taxon>Alphaproteobacteria</taxon>
        <taxon>Sphingomonadales</taxon>
        <taxon>Sphingomonadaceae</taxon>
        <taxon>Sphingomonas</taxon>
    </lineage>
</organism>
<protein>
    <submittedName>
        <fullName evidence="2">Uncharacterized protein</fullName>
    </submittedName>
</protein>
<proteinExistence type="predicted"/>
<keyword evidence="1" id="KW-0472">Membrane</keyword>
<dbReference type="EMBL" id="BBWU01000028">
    <property type="protein sequence ID" value="GAO39222.1"/>
    <property type="molecule type" value="Genomic_DNA"/>
</dbReference>
<sequence length="156" mass="16156">MDDEAGAPAAEGDQTKAIFGQSLLGCLIIIVAIGLLSLLVAGCQKLIGTLEPDPPTAEERAVAQAEAVLAKEKAAASSSSISKVDAFMRCSEAFKAAVADPRSVAFDPLDTTFTTDGNRARFTVGVTAKNRLGLEVNRTAACVFEDGQLTSVEALP</sequence>
<comment type="caution">
    <text evidence="2">The sequence shown here is derived from an EMBL/GenBank/DDBJ whole genome shotgun (WGS) entry which is preliminary data.</text>
</comment>
<dbReference type="STRING" id="1219043.SCH01S_28_00810"/>